<dbReference type="EC" id="2.7.11.1" evidence="1"/>
<dbReference type="GO" id="GO:0004674">
    <property type="term" value="F:protein serine/threonine kinase activity"/>
    <property type="evidence" value="ECO:0007669"/>
    <property type="project" value="UniProtKB-KW"/>
</dbReference>
<dbReference type="Proteomes" id="UP000050430">
    <property type="component" value="Unassembled WGS sequence"/>
</dbReference>
<evidence type="ECO:0000256" key="1">
    <source>
        <dbReference type="ARBA" id="ARBA00012513"/>
    </source>
</evidence>
<evidence type="ECO:0000313" key="10">
    <source>
        <dbReference type="EMBL" id="KPL74671.1"/>
    </source>
</evidence>
<organism evidence="10 11">
    <name type="scientific">Leptolinea tardivitalis</name>
    <dbReference type="NCBI Taxonomy" id="229920"/>
    <lineage>
        <taxon>Bacteria</taxon>
        <taxon>Bacillati</taxon>
        <taxon>Chloroflexota</taxon>
        <taxon>Anaerolineae</taxon>
        <taxon>Anaerolineales</taxon>
        <taxon>Anaerolineaceae</taxon>
        <taxon>Leptolinea</taxon>
    </lineage>
</organism>
<keyword evidence="11" id="KW-1185">Reference proteome</keyword>
<evidence type="ECO:0000256" key="6">
    <source>
        <dbReference type="ARBA" id="ARBA00022840"/>
    </source>
</evidence>
<comment type="catalytic activity">
    <reaction evidence="8">
        <text>L-seryl-[protein] + ATP = O-phospho-L-seryl-[protein] + ADP + H(+)</text>
        <dbReference type="Rhea" id="RHEA:17989"/>
        <dbReference type="Rhea" id="RHEA-COMP:9863"/>
        <dbReference type="Rhea" id="RHEA-COMP:11604"/>
        <dbReference type="ChEBI" id="CHEBI:15378"/>
        <dbReference type="ChEBI" id="CHEBI:29999"/>
        <dbReference type="ChEBI" id="CHEBI:30616"/>
        <dbReference type="ChEBI" id="CHEBI:83421"/>
        <dbReference type="ChEBI" id="CHEBI:456216"/>
        <dbReference type="EC" id="2.7.11.1"/>
    </reaction>
</comment>
<keyword evidence="3" id="KW-0808">Transferase</keyword>
<dbReference type="InterPro" id="IPR018934">
    <property type="entry name" value="RIO_dom"/>
</dbReference>
<feature type="domain" description="RIO-type" evidence="9">
    <location>
        <begin position="113"/>
        <end position="177"/>
    </location>
</feature>
<comment type="catalytic activity">
    <reaction evidence="7">
        <text>L-threonyl-[protein] + ATP = O-phospho-L-threonyl-[protein] + ADP + H(+)</text>
        <dbReference type="Rhea" id="RHEA:46608"/>
        <dbReference type="Rhea" id="RHEA-COMP:11060"/>
        <dbReference type="Rhea" id="RHEA-COMP:11605"/>
        <dbReference type="ChEBI" id="CHEBI:15378"/>
        <dbReference type="ChEBI" id="CHEBI:30013"/>
        <dbReference type="ChEBI" id="CHEBI:30616"/>
        <dbReference type="ChEBI" id="CHEBI:61977"/>
        <dbReference type="ChEBI" id="CHEBI:456216"/>
        <dbReference type="EC" id="2.7.11.1"/>
    </reaction>
</comment>
<protein>
    <recommendedName>
        <fullName evidence="1">non-specific serine/threonine protein kinase</fullName>
        <ecNumber evidence="1">2.7.11.1</ecNumber>
    </recommendedName>
</protein>
<comment type="caution">
    <text evidence="10">The sequence shown here is derived from an EMBL/GenBank/DDBJ whole genome shotgun (WGS) entry which is preliminary data.</text>
</comment>
<proteinExistence type="predicted"/>
<dbReference type="Gene3D" id="1.10.510.10">
    <property type="entry name" value="Transferase(Phosphotransferase) domain 1"/>
    <property type="match status" value="1"/>
</dbReference>
<dbReference type="SUPFAM" id="SSF56112">
    <property type="entry name" value="Protein kinase-like (PK-like)"/>
    <property type="match status" value="1"/>
</dbReference>
<evidence type="ECO:0000256" key="7">
    <source>
        <dbReference type="ARBA" id="ARBA00047899"/>
    </source>
</evidence>
<keyword evidence="5" id="KW-0418">Kinase</keyword>
<evidence type="ECO:0000313" key="11">
    <source>
        <dbReference type="Proteomes" id="UP000050430"/>
    </source>
</evidence>
<reference evidence="10 11" key="1">
    <citation type="submission" date="2015-07" db="EMBL/GenBank/DDBJ databases">
        <title>Genome sequence of Leptolinea tardivitalis DSM 16556.</title>
        <authorList>
            <person name="Hemp J."/>
            <person name="Ward L.M."/>
            <person name="Pace L.A."/>
            <person name="Fischer W.W."/>
        </authorList>
    </citation>
    <scope>NUCLEOTIDE SEQUENCE [LARGE SCALE GENOMIC DNA]</scope>
    <source>
        <strain evidence="10 11">YMTK-2</strain>
    </source>
</reference>
<keyword evidence="2" id="KW-0723">Serine/threonine-protein kinase</keyword>
<evidence type="ECO:0000256" key="2">
    <source>
        <dbReference type="ARBA" id="ARBA00022527"/>
    </source>
</evidence>
<dbReference type="EMBL" id="LGCK01000002">
    <property type="protein sequence ID" value="KPL74671.1"/>
    <property type="molecule type" value="Genomic_DNA"/>
</dbReference>
<evidence type="ECO:0000256" key="5">
    <source>
        <dbReference type="ARBA" id="ARBA00022777"/>
    </source>
</evidence>
<evidence type="ECO:0000256" key="3">
    <source>
        <dbReference type="ARBA" id="ARBA00022679"/>
    </source>
</evidence>
<keyword evidence="6" id="KW-0067">ATP-binding</keyword>
<name>A0A0P6XQS9_9CHLR</name>
<dbReference type="GO" id="GO:0005524">
    <property type="term" value="F:ATP binding"/>
    <property type="evidence" value="ECO:0007669"/>
    <property type="project" value="UniProtKB-KW"/>
</dbReference>
<dbReference type="STRING" id="229920.ADM99_00810"/>
<keyword evidence="4" id="KW-0547">Nucleotide-binding</keyword>
<gene>
    <name evidence="10" type="ORF">ADM99_00810</name>
</gene>
<evidence type="ECO:0000256" key="8">
    <source>
        <dbReference type="ARBA" id="ARBA00048679"/>
    </source>
</evidence>
<sequence>MSTQKYPSFADYQSALQHPEMAFSSNFLKLGSVESDLWGFPRVRSGGFALTYKVDINEMTWAARCFHRGVRDRAIRYAQICQAIEKYQLPFFVPTRYIQHGITVHGKQFPISVLEWVEGESLESYIFHHLESQKDLITIGQKFRQVCRLMEEKELAHGDLSHRNILVKSDEIVLIDYDGMFVPALTGRKSSELGNTHFQHPERSNSFFNCRMDRFSSIVIYLAIMALASDPALWNRFQSGGEGLLFQKSDFLDPGKSRLLLALENNPGVSRYISQFRQICTSSIESVPSLEELIEGTSVKPVKISSLFDSRKKQKVEIPVIFAESLDEIYKKEGEIVTVVGRIIEIFHGHTINGEDHIFLNFGDWQEDCFTVVLWGSVLDDINRMDISVDSWIGRWVSINGLISVRKRRPQIQAEALTDITILPSQENANLLLNSYTNSKWSQIEKKKVEKESAEKGSNQVIQNHEAPKINLIDMFHYSEQKNVDSLLNQLYSSNRFNNINK</sequence>
<dbReference type="Pfam" id="PF01163">
    <property type="entry name" value="RIO1"/>
    <property type="match status" value="1"/>
</dbReference>
<accession>A0A0P6XQS9</accession>
<dbReference type="AlphaFoldDB" id="A0A0P6XQS9"/>
<evidence type="ECO:0000259" key="9">
    <source>
        <dbReference type="Pfam" id="PF01163"/>
    </source>
</evidence>
<evidence type="ECO:0000256" key="4">
    <source>
        <dbReference type="ARBA" id="ARBA00022741"/>
    </source>
</evidence>
<dbReference type="InterPro" id="IPR011009">
    <property type="entry name" value="Kinase-like_dom_sf"/>
</dbReference>